<dbReference type="PANTHER" id="PTHR45436:SF5">
    <property type="entry name" value="SENSOR HISTIDINE KINASE TRCS"/>
    <property type="match status" value="1"/>
</dbReference>
<dbReference type="InterPro" id="IPR036097">
    <property type="entry name" value="HisK_dim/P_sf"/>
</dbReference>
<gene>
    <name evidence="12" type="ORF">ACFQDL_19055</name>
</gene>
<keyword evidence="4" id="KW-0597">Phosphoprotein</keyword>
<sequence length="331" mass="37269">MGAARSHELRPAIRDQYWLVLEQGFRKGDTDFSLWIAEDIAPLRAIQYRYERYALVPVLLSIPLLLIWQGLVLRRGFGRLEPLRRALAEQSAGSAAELPAGVPAEVQPLVDAIRQRLNRSGEQIQRSRTALGNLAHELKRPLQQLHWLAENCEQDALQRSLREVHDQLRRRIDSELRRARIAGAPSPGQQFVPQEEVPHLVRLLELSGRRDIGFDGRLPEGALPFDRDDMIELLGNLLDNGWRHARSRVRLCIDRAPGGWLMRVEDDGPGVNEKDLERLTRRGLRLDEQEQGEGHGLGLSICAAVVASYDGRLAFSRSALGGLCVEIELPA</sequence>
<keyword evidence="5 12" id="KW-0808">Transferase</keyword>
<dbReference type="PRINTS" id="PR00344">
    <property type="entry name" value="BCTRLSENSOR"/>
</dbReference>
<comment type="caution">
    <text evidence="12">The sequence shown here is derived from an EMBL/GenBank/DDBJ whole genome shotgun (WGS) entry which is preliminary data.</text>
</comment>
<dbReference type="SUPFAM" id="SSF47384">
    <property type="entry name" value="Homodimeric domain of signal transducing histidine kinase"/>
    <property type="match status" value="1"/>
</dbReference>
<keyword evidence="8 10" id="KW-1133">Transmembrane helix</keyword>
<proteinExistence type="predicted"/>
<dbReference type="SUPFAM" id="SSF55874">
    <property type="entry name" value="ATPase domain of HSP90 chaperone/DNA topoisomerase II/histidine kinase"/>
    <property type="match status" value="1"/>
</dbReference>
<dbReference type="EC" id="2.7.13.3" evidence="3"/>
<dbReference type="InterPro" id="IPR004358">
    <property type="entry name" value="Sig_transdc_His_kin-like_C"/>
</dbReference>
<keyword evidence="6 10" id="KW-0812">Transmembrane</keyword>
<dbReference type="InterPro" id="IPR036890">
    <property type="entry name" value="HATPase_C_sf"/>
</dbReference>
<keyword evidence="7 12" id="KW-0418">Kinase</keyword>
<evidence type="ECO:0000256" key="3">
    <source>
        <dbReference type="ARBA" id="ARBA00012438"/>
    </source>
</evidence>
<protein>
    <recommendedName>
        <fullName evidence="3">histidine kinase</fullName>
        <ecNumber evidence="3">2.7.13.3</ecNumber>
    </recommendedName>
</protein>
<accession>A0ABW2A391</accession>
<comment type="subcellular location">
    <subcellularLocation>
        <location evidence="2">Membrane</location>
    </subcellularLocation>
</comment>
<dbReference type="RefSeq" id="WP_379910403.1">
    <property type="nucleotide sequence ID" value="NZ_JBHSWE010000001.1"/>
</dbReference>
<feature type="domain" description="Histidine kinase" evidence="11">
    <location>
        <begin position="133"/>
        <end position="331"/>
    </location>
</feature>
<evidence type="ECO:0000256" key="7">
    <source>
        <dbReference type="ARBA" id="ARBA00022777"/>
    </source>
</evidence>
<dbReference type="InterPro" id="IPR005467">
    <property type="entry name" value="His_kinase_dom"/>
</dbReference>
<evidence type="ECO:0000259" key="11">
    <source>
        <dbReference type="PROSITE" id="PS50109"/>
    </source>
</evidence>
<evidence type="ECO:0000256" key="2">
    <source>
        <dbReference type="ARBA" id="ARBA00004370"/>
    </source>
</evidence>
<dbReference type="SMART" id="SM00387">
    <property type="entry name" value="HATPase_c"/>
    <property type="match status" value="1"/>
</dbReference>
<dbReference type="Gene3D" id="1.10.287.130">
    <property type="match status" value="1"/>
</dbReference>
<evidence type="ECO:0000256" key="8">
    <source>
        <dbReference type="ARBA" id="ARBA00022989"/>
    </source>
</evidence>
<name>A0ABW2A391_9GAMM</name>
<keyword evidence="13" id="KW-1185">Reference proteome</keyword>
<feature type="transmembrane region" description="Helical" evidence="10">
    <location>
        <begin position="53"/>
        <end position="71"/>
    </location>
</feature>
<organism evidence="12 13">
    <name type="scientific">Marinobacterium aestuariivivens</name>
    <dbReference type="NCBI Taxonomy" id="1698799"/>
    <lineage>
        <taxon>Bacteria</taxon>
        <taxon>Pseudomonadati</taxon>
        <taxon>Pseudomonadota</taxon>
        <taxon>Gammaproteobacteria</taxon>
        <taxon>Oceanospirillales</taxon>
        <taxon>Oceanospirillaceae</taxon>
        <taxon>Marinobacterium</taxon>
    </lineage>
</organism>
<comment type="catalytic activity">
    <reaction evidence="1">
        <text>ATP + protein L-histidine = ADP + protein N-phospho-L-histidine.</text>
        <dbReference type="EC" id="2.7.13.3"/>
    </reaction>
</comment>
<dbReference type="InterPro" id="IPR003594">
    <property type="entry name" value="HATPase_dom"/>
</dbReference>
<dbReference type="GO" id="GO:0004673">
    <property type="term" value="F:protein histidine kinase activity"/>
    <property type="evidence" value="ECO:0007669"/>
    <property type="project" value="UniProtKB-EC"/>
</dbReference>
<keyword evidence="9 10" id="KW-0472">Membrane</keyword>
<evidence type="ECO:0000256" key="5">
    <source>
        <dbReference type="ARBA" id="ARBA00022679"/>
    </source>
</evidence>
<evidence type="ECO:0000313" key="12">
    <source>
        <dbReference type="EMBL" id="MFC6671926.1"/>
    </source>
</evidence>
<evidence type="ECO:0000256" key="4">
    <source>
        <dbReference type="ARBA" id="ARBA00022553"/>
    </source>
</evidence>
<evidence type="ECO:0000256" key="1">
    <source>
        <dbReference type="ARBA" id="ARBA00000085"/>
    </source>
</evidence>
<evidence type="ECO:0000256" key="6">
    <source>
        <dbReference type="ARBA" id="ARBA00022692"/>
    </source>
</evidence>
<dbReference type="InterPro" id="IPR050428">
    <property type="entry name" value="TCS_sensor_his_kinase"/>
</dbReference>
<evidence type="ECO:0000256" key="10">
    <source>
        <dbReference type="SAM" id="Phobius"/>
    </source>
</evidence>
<dbReference type="Proteomes" id="UP001596422">
    <property type="component" value="Unassembled WGS sequence"/>
</dbReference>
<dbReference type="Pfam" id="PF02518">
    <property type="entry name" value="HATPase_c"/>
    <property type="match status" value="1"/>
</dbReference>
<dbReference type="Gene3D" id="3.30.565.10">
    <property type="entry name" value="Histidine kinase-like ATPase, C-terminal domain"/>
    <property type="match status" value="1"/>
</dbReference>
<dbReference type="EMBL" id="JBHSWE010000001">
    <property type="protein sequence ID" value="MFC6671926.1"/>
    <property type="molecule type" value="Genomic_DNA"/>
</dbReference>
<dbReference type="PANTHER" id="PTHR45436">
    <property type="entry name" value="SENSOR HISTIDINE KINASE YKOH"/>
    <property type="match status" value="1"/>
</dbReference>
<evidence type="ECO:0000313" key="13">
    <source>
        <dbReference type="Proteomes" id="UP001596422"/>
    </source>
</evidence>
<evidence type="ECO:0000256" key="9">
    <source>
        <dbReference type="ARBA" id="ARBA00023136"/>
    </source>
</evidence>
<reference evidence="13" key="1">
    <citation type="journal article" date="2019" name="Int. J. Syst. Evol. Microbiol.">
        <title>The Global Catalogue of Microorganisms (GCM) 10K type strain sequencing project: providing services to taxonomists for standard genome sequencing and annotation.</title>
        <authorList>
            <consortium name="The Broad Institute Genomics Platform"/>
            <consortium name="The Broad Institute Genome Sequencing Center for Infectious Disease"/>
            <person name="Wu L."/>
            <person name="Ma J."/>
        </authorList>
    </citation>
    <scope>NUCLEOTIDE SEQUENCE [LARGE SCALE GENOMIC DNA]</scope>
    <source>
        <strain evidence="13">NBRC 111756</strain>
    </source>
</reference>
<dbReference type="PROSITE" id="PS50109">
    <property type="entry name" value="HIS_KIN"/>
    <property type="match status" value="1"/>
</dbReference>